<proteinExistence type="predicted"/>
<dbReference type="SUPFAM" id="SSF53933">
    <property type="entry name" value="Microbial ribonucleases"/>
    <property type="match status" value="1"/>
</dbReference>
<dbReference type="AlphaFoldDB" id="V5WH33"/>
<dbReference type="GO" id="GO:0004521">
    <property type="term" value="F:RNA endonuclease activity"/>
    <property type="evidence" value="ECO:0007669"/>
    <property type="project" value="InterPro"/>
</dbReference>
<evidence type="ECO:0000313" key="4">
    <source>
        <dbReference type="EMBL" id="AHC14869.1"/>
    </source>
</evidence>
<sequence length="209" mass="22505">MLSNPMGADGKPRQNFSIIESLNHYSYVSNNPVRYVDPTGEFAIAIGIGIGLTEILKAALVATAVVGTAAMVNEYGDEIAGAGQDLIQSMMSDSSSKASSSSSSDQDRGTGSNPDPDDDDDIPQNARRTLESIDETGRAPDGHKGGQQFGNREGKLPSTDGNGNNIQYREWDVNQRQPRINRGQERLVTGSDGSAYYTGDHYNSFIQIR</sequence>
<dbReference type="InterPro" id="IPR000026">
    <property type="entry name" value="N1-like"/>
</dbReference>
<evidence type="ECO:0000256" key="3">
    <source>
        <dbReference type="SAM" id="MobiDB-lite"/>
    </source>
</evidence>
<dbReference type="Proteomes" id="UP000018680">
    <property type="component" value="Chromosome"/>
</dbReference>
<keyword evidence="2" id="KW-0378">Hydrolase</keyword>
<gene>
    <name evidence="4" type="ORF">L21SP2_1472</name>
</gene>
<organism evidence="4 5">
    <name type="scientific">Salinispira pacifica</name>
    <dbReference type="NCBI Taxonomy" id="1307761"/>
    <lineage>
        <taxon>Bacteria</taxon>
        <taxon>Pseudomonadati</taxon>
        <taxon>Spirochaetota</taxon>
        <taxon>Spirochaetia</taxon>
        <taxon>Spirochaetales</taxon>
        <taxon>Spirochaetaceae</taxon>
        <taxon>Salinispira</taxon>
    </lineage>
</organism>
<protein>
    <submittedName>
        <fullName evidence="4">Putative guanyl-specific ribonuclease</fullName>
    </submittedName>
</protein>
<evidence type="ECO:0000313" key="5">
    <source>
        <dbReference type="Proteomes" id="UP000018680"/>
    </source>
</evidence>
<keyword evidence="5" id="KW-1185">Reference proteome</keyword>
<keyword evidence="1" id="KW-0540">Nuclease</keyword>
<dbReference type="EMBL" id="CP006939">
    <property type="protein sequence ID" value="AHC14869.1"/>
    <property type="molecule type" value="Genomic_DNA"/>
</dbReference>
<evidence type="ECO:0000256" key="1">
    <source>
        <dbReference type="ARBA" id="ARBA00022722"/>
    </source>
</evidence>
<dbReference type="STRING" id="1307761.L21SP2_1472"/>
<dbReference type="InterPro" id="IPR016191">
    <property type="entry name" value="Ribonuclease/ribotoxin"/>
</dbReference>
<dbReference type="eggNOG" id="COG4290">
    <property type="taxonomic scope" value="Bacteria"/>
</dbReference>
<name>V5WH33_9SPIO</name>
<dbReference type="Gene3D" id="2.180.10.10">
    <property type="entry name" value="RHS repeat-associated core"/>
    <property type="match status" value="1"/>
</dbReference>
<evidence type="ECO:0000256" key="2">
    <source>
        <dbReference type="ARBA" id="ARBA00022801"/>
    </source>
</evidence>
<dbReference type="KEGG" id="slr:L21SP2_1472"/>
<feature type="compositionally biased region" description="Low complexity" evidence="3">
    <location>
        <begin position="90"/>
        <end position="104"/>
    </location>
</feature>
<dbReference type="GO" id="GO:0016787">
    <property type="term" value="F:hydrolase activity"/>
    <property type="evidence" value="ECO:0007669"/>
    <property type="project" value="UniProtKB-KW"/>
</dbReference>
<dbReference type="Gene3D" id="3.10.450.30">
    <property type="entry name" value="Microbial ribonucleases"/>
    <property type="match status" value="1"/>
</dbReference>
<dbReference type="GO" id="GO:0003723">
    <property type="term" value="F:RNA binding"/>
    <property type="evidence" value="ECO:0007669"/>
    <property type="project" value="InterPro"/>
</dbReference>
<reference evidence="4 5" key="1">
    <citation type="journal article" date="2015" name="Stand. Genomic Sci.">
        <title>Complete genome sequence and description of Salinispira pacifica gen. nov., sp. nov., a novel spirochaete isolated form a hypersaline microbial mat.</title>
        <authorList>
            <person name="Ben Hania W."/>
            <person name="Joseph M."/>
            <person name="Schumann P."/>
            <person name="Bunk B."/>
            <person name="Fiebig A."/>
            <person name="Sproer C."/>
            <person name="Klenk H.P."/>
            <person name="Fardeau M.L."/>
            <person name="Spring S."/>
        </authorList>
    </citation>
    <scope>NUCLEOTIDE SEQUENCE [LARGE SCALE GENOMIC DNA]</scope>
    <source>
        <strain evidence="4 5">L21-RPul-D2</strain>
    </source>
</reference>
<accession>V5WH33</accession>
<dbReference type="PATRIC" id="fig|1307761.3.peg.1466"/>
<feature type="compositionally biased region" description="Basic and acidic residues" evidence="3">
    <location>
        <begin position="128"/>
        <end position="144"/>
    </location>
</feature>
<dbReference type="HOGENOM" id="CLU_112496_1_0_12"/>
<feature type="region of interest" description="Disordered" evidence="3">
    <location>
        <begin position="90"/>
        <end position="166"/>
    </location>
</feature>
<dbReference type="Pfam" id="PF00545">
    <property type="entry name" value="Ribonuclease"/>
    <property type="match status" value="1"/>
</dbReference>